<comment type="caution">
    <text evidence="1">The sequence shown here is derived from an EMBL/GenBank/DDBJ whole genome shotgun (WGS) entry which is preliminary data.</text>
</comment>
<keyword evidence="2" id="KW-1185">Reference proteome</keyword>
<dbReference type="Proteomes" id="UP001234297">
    <property type="component" value="Chromosome 1"/>
</dbReference>
<proteinExistence type="predicted"/>
<organism evidence="1 2">
    <name type="scientific">Persea americana</name>
    <name type="common">Avocado</name>
    <dbReference type="NCBI Taxonomy" id="3435"/>
    <lineage>
        <taxon>Eukaryota</taxon>
        <taxon>Viridiplantae</taxon>
        <taxon>Streptophyta</taxon>
        <taxon>Embryophyta</taxon>
        <taxon>Tracheophyta</taxon>
        <taxon>Spermatophyta</taxon>
        <taxon>Magnoliopsida</taxon>
        <taxon>Magnoliidae</taxon>
        <taxon>Laurales</taxon>
        <taxon>Lauraceae</taxon>
        <taxon>Persea</taxon>
    </lineage>
</organism>
<reference evidence="1 2" key="1">
    <citation type="journal article" date="2022" name="Hortic Res">
        <title>A haplotype resolved chromosomal level avocado genome allows analysis of novel avocado genes.</title>
        <authorList>
            <person name="Nath O."/>
            <person name="Fletcher S.J."/>
            <person name="Hayward A."/>
            <person name="Shaw L.M."/>
            <person name="Masouleh A.K."/>
            <person name="Furtado A."/>
            <person name="Henry R.J."/>
            <person name="Mitter N."/>
        </authorList>
    </citation>
    <scope>NUCLEOTIDE SEQUENCE [LARGE SCALE GENOMIC DNA]</scope>
    <source>
        <strain evidence="2">cv. Hass</strain>
    </source>
</reference>
<protein>
    <submittedName>
        <fullName evidence="1">Uncharacterized protein</fullName>
    </submittedName>
</protein>
<evidence type="ECO:0000313" key="2">
    <source>
        <dbReference type="Proteomes" id="UP001234297"/>
    </source>
</evidence>
<sequence>MRFVQMSRTRTNDSGDRMVSKDQTDSSSIDEGSCGGVLGRVGVLKKGPWTSAEDAILVEYVKEHGEGNWNAVQKHTGLLRCGKSCRLRWANHLRPNLKKGAFTSAEERLIIELHAKLGNKWARMAALLPGRTDNEIKNYWNTRVKRLQRAGLPLYPPDVCLEELNDGQQNQNYSEWNGGDALHNDVSLTNNYDIPEVFFDNLEANHGPLSYAPASPNIYVSSMPTQALGSLKNFNSLPPTVNHGRRNRESDALLPGFWGSDINKLPSFDPAQIGSYKKVCRPFGPLFPYDATPNQNPTPFGDSITGSHAFPNGNFSPSRPLSEVVKLELPSLQVPKTIINSWGTCPPAPPSPPPLESINAYIQSPPAMQVQSKCYLPQNSGLLQEVIHESRAKNRTFDKSLSSSVVTTADGYGHSTMELYEAEWGDFGDLRSPLGCSTASVLSEHTPISGSSLDESPPVKALPDGGDKEISAQLDFPRGDALLDLDCFEQSSDYLVALLNEDFGSEYVASPTSALSQGWGFGSFTWNNMPAACQMSEPPSDNVYGASE</sequence>
<dbReference type="EMBL" id="CM056809">
    <property type="protein sequence ID" value="KAJ8648615.1"/>
    <property type="molecule type" value="Genomic_DNA"/>
</dbReference>
<evidence type="ECO:0000313" key="1">
    <source>
        <dbReference type="EMBL" id="KAJ8648615.1"/>
    </source>
</evidence>
<gene>
    <name evidence="1" type="ORF">MRB53_001638</name>
</gene>
<name>A0ACC2MSJ4_PERAE</name>
<accession>A0ACC2MSJ4</accession>